<accession>A0A1B6JW59</accession>
<dbReference type="Gene3D" id="3.60.10.10">
    <property type="entry name" value="Endonuclease/exonuclease/phosphatase"/>
    <property type="match status" value="1"/>
</dbReference>
<evidence type="ECO:0008006" key="2">
    <source>
        <dbReference type="Google" id="ProtNLM"/>
    </source>
</evidence>
<organism evidence="1">
    <name type="scientific">Homalodisca liturata</name>
    <dbReference type="NCBI Taxonomy" id="320908"/>
    <lineage>
        <taxon>Eukaryota</taxon>
        <taxon>Metazoa</taxon>
        <taxon>Ecdysozoa</taxon>
        <taxon>Arthropoda</taxon>
        <taxon>Hexapoda</taxon>
        <taxon>Insecta</taxon>
        <taxon>Pterygota</taxon>
        <taxon>Neoptera</taxon>
        <taxon>Paraneoptera</taxon>
        <taxon>Hemiptera</taxon>
        <taxon>Auchenorrhyncha</taxon>
        <taxon>Membracoidea</taxon>
        <taxon>Cicadellidae</taxon>
        <taxon>Cicadellinae</taxon>
        <taxon>Proconiini</taxon>
        <taxon>Homalodisca</taxon>
    </lineage>
</organism>
<gene>
    <name evidence="1" type="ORF">g.713</name>
</gene>
<dbReference type="EMBL" id="GECU01004249">
    <property type="protein sequence ID" value="JAT03458.1"/>
    <property type="molecule type" value="Transcribed_RNA"/>
</dbReference>
<sequence>MSDSNRNISLVAKLKEKFDSSRKCVKMAHVNVENLLVHKESFIDLFHNNLFDIVAITETFLKPVVLSQPYNIDGYNFIRHDRENKEGGGIGVYIKKSLGY</sequence>
<reference evidence="1" key="1">
    <citation type="submission" date="2015-11" db="EMBL/GenBank/DDBJ databases">
        <title>De novo transcriptome assembly of four potential Pierce s Disease insect vectors from Arizona vineyards.</title>
        <authorList>
            <person name="Tassone E.E."/>
        </authorList>
    </citation>
    <scope>NUCLEOTIDE SEQUENCE</scope>
</reference>
<evidence type="ECO:0000313" key="1">
    <source>
        <dbReference type="EMBL" id="JAT03458.1"/>
    </source>
</evidence>
<proteinExistence type="predicted"/>
<dbReference type="InterPro" id="IPR036691">
    <property type="entry name" value="Endo/exonu/phosph_ase_sf"/>
</dbReference>
<dbReference type="AlphaFoldDB" id="A0A1B6JW59"/>
<feature type="non-terminal residue" evidence="1">
    <location>
        <position position="100"/>
    </location>
</feature>
<dbReference type="SUPFAM" id="SSF56219">
    <property type="entry name" value="DNase I-like"/>
    <property type="match status" value="1"/>
</dbReference>
<name>A0A1B6JW59_9HEMI</name>
<protein>
    <recommendedName>
        <fullName evidence="2">Endonuclease/exonuclease/phosphatase domain-containing protein</fullName>
    </recommendedName>
</protein>